<dbReference type="InterPro" id="IPR028082">
    <property type="entry name" value="Peripla_BP_I"/>
</dbReference>
<evidence type="ECO:0000256" key="5">
    <source>
        <dbReference type="SAM" id="Phobius"/>
    </source>
</evidence>
<dbReference type="RefSeq" id="WP_169035767.1">
    <property type="nucleotide sequence ID" value="NZ_LANA01000001.1"/>
</dbReference>
<dbReference type="Gene3D" id="3.40.50.2300">
    <property type="match status" value="2"/>
</dbReference>
<dbReference type="PANTHER" id="PTHR30483:SF6">
    <property type="entry name" value="PERIPLASMIC BINDING PROTEIN OF ABC TRANSPORTER FOR NATURAL AMINO ACIDS"/>
    <property type="match status" value="1"/>
</dbReference>
<dbReference type="PANTHER" id="PTHR30483">
    <property type="entry name" value="LEUCINE-SPECIFIC-BINDING PROTEIN"/>
    <property type="match status" value="1"/>
</dbReference>
<comment type="similarity">
    <text evidence="1">Belongs to the leucine-binding protein family.</text>
</comment>
<proteinExistence type="inferred from homology"/>
<dbReference type="Proteomes" id="UP001166004">
    <property type="component" value="Unassembled WGS sequence"/>
</dbReference>
<evidence type="ECO:0000256" key="2">
    <source>
        <dbReference type="ARBA" id="ARBA00022729"/>
    </source>
</evidence>
<sequence length="383" mass="44116">MKKITKIILSLILTFSVCTDKIIASEEIKIGLLVPLTGQNSNIGQSIVKSVRLAINKINNQSIKIIPRDSGSSPEITLRAAKELSNLGIKIVIGPVFNQNLIYLDELNEITFLSLTNKNDNFSNNIINGGINATSQLEAIKKFIKLNEIKKTIFLTPDVDFKFEIDKAISNSKIKMLKNYIYDTNPTKLTKQIEKITRYEIRKQNLEDEIIRLEKSEQANKEGLIERLKKRDTLGNVNFDAVVISDFDESLKSVTTSLLYTDVSPKKKYFITLNQWFDESLIKETSSQPLYFPSANKNNYDDFSSEYFEKYNQYPNQLSFLSYDLVGLIYFLIIQNNFIIDKKIFSKKTLFKGKIGIFEIRNNKINHILNFYKVENGEFKKIF</sequence>
<dbReference type="Pfam" id="PF13458">
    <property type="entry name" value="Peripla_BP_6"/>
    <property type="match status" value="1"/>
</dbReference>
<dbReference type="EMBL" id="LANA01000001">
    <property type="protein sequence ID" value="NMN67264.1"/>
    <property type="molecule type" value="Genomic_DNA"/>
</dbReference>
<keyword evidence="5" id="KW-0812">Transmembrane</keyword>
<keyword evidence="5" id="KW-1133">Transmembrane helix</keyword>
<evidence type="ECO:0000256" key="1">
    <source>
        <dbReference type="ARBA" id="ARBA00010062"/>
    </source>
</evidence>
<keyword evidence="3" id="KW-0813">Transport</keyword>
<dbReference type="InterPro" id="IPR051010">
    <property type="entry name" value="BCAA_transport"/>
</dbReference>
<protein>
    <submittedName>
        <fullName evidence="7">Amino acid/amide ABC transporter substrate-binding protein (HAAT family)</fullName>
    </submittedName>
</protein>
<keyword evidence="2" id="KW-0732">Signal</keyword>
<feature type="coiled-coil region" evidence="4">
    <location>
        <begin position="189"/>
        <end position="216"/>
    </location>
</feature>
<evidence type="ECO:0000313" key="8">
    <source>
        <dbReference type="Proteomes" id="UP001166004"/>
    </source>
</evidence>
<comment type="caution">
    <text evidence="7">The sequence shown here is derived from an EMBL/GenBank/DDBJ whole genome shotgun (WGS) entry which is preliminary data.</text>
</comment>
<reference evidence="7 8" key="1">
    <citation type="submission" date="2019-07" db="EMBL/GenBank/DDBJ databases">
        <title>SAR11 Genome Evolution.</title>
        <authorList>
            <person name="Giovannoni S."/>
        </authorList>
    </citation>
    <scope>NUCLEOTIDE SEQUENCE [LARGE SCALE GENOMIC DNA]</scope>
    <source>
        <strain evidence="7 8">HTCC9565</strain>
    </source>
</reference>
<feature type="transmembrane region" description="Helical" evidence="5">
    <location>
        <begin position="320"/>
        <end position="340"/>
    </location>
</feature>
<keyword evidence="8" id="KW-1185">Reference proteome</keyword>
<dbReference type="SUPFAM" id="SSF53822">
    <property type="entry name" value="Periplasmic binding protein-like I"/>
    <property type="match status" value="1"/>
</dbReference>
<dbReference type="InterPro" id="IPR028081">
    <property type="entry name" value="Leu-bd"/>
</dbReference>
<evidence type="ECO:0000256" key="4">
    <source>
        <dbReference type="SAM" id="Coils"/>
    </source>
</evidence>
<gene>
    <name evidence="7" type="ORF">VP91_00004060</name>
</gene>
<evidence type="ECO:0000259" key="6">
    <source>
        <dbReference type="Pfam" id="PF13458"/>
    </source>
</evidence>
<feature type="domain" description="Leucine-binding protein" evidence="6">
    <location>
        <begin position="27"/>
        <end position="169"/>
    </location>
</feature>
<evidence type="ECO:0000313" key="7">
    <source>
        <dbReference type="EMBL" id="NMN67264.1"/>
    </source>
</evidence>
<evidence type="ECO:0000256" key="3">
    <source>
        <dbReference type="ARBA" id="ARBA00022970"/>
    </source>
</evidence>
<keyword evidence="4" id="KW-0175">Coiled coil</keyword>
<name>A0ABX1T1C1_PELUQ</name>
<keyword evidence="5" id="KW-0472">Membrane</keyword>
<accession>A0ABX1T1C1</accession>
<keyword evidence="3" id="KW-0029">Amino-acid transport</keyword>
<organism evidence="7 8">
    <name type="scientific">Pelagibacter ubique</name>
    <dbReference type="NCBI Taxonomy" id="198252"/>
    <lineage>
        <taxon>Bacteria</taxon>
        <taxon>Pseudomonadati</taxon>
        <taxon>Pseudomonadota</taxon>
        <taxon>Alphaproteobacteria</taxon>
        <taxon>Candidatus Pelagibacterales</taxon>
        <taxon>Candidatus Pelagibacteraceae</taxon>
        <taxon>Candidatus Pelagibacter</taxon>
    </lineage>
</organism>